<organism evidence="8">
    <name type="scientific">Hyalella azteca</name>
    <name type="common">Amphipod</name>
    <dbReference type="NCBI Taxonomy" id="294128"/>
    <lineage>
        <taxon>Eukaryota</taxon>
        <taxon>Metazoa</taxon>
        <taxon>Ecdysozoa</taxon>
        <taxon>Arthropoda</taxon>
        <taxon>Crustacea</taxon>
        <taxon>Multicrustacea</taxon>
        <taxon>Malacostraca</taxon>
        <taxon>Eumalacostraca</taxon>
        <taxon>Peracarida</taxon>
        <taxon>Amphipoda</taxon>
        <taxon>Senticaudata</taxon>
        <taxon>Talitrida</taxon>
        <taxon>Talitroidea</taxon>
        <taxon>Hyalellidae</taxon>
        <taxon>Hyalella</taxon>
    </lineage>
</organism>
<keyword evidence="4" id="KW-0808">Transferase</keyword>
<evidence type="ECO:0000256" key="4">
    <source>
        <dbReference type="ARBA" id="ARBA00022679"/>
    </source>
</evidence>
<feature type="domain" description="GST N-terminal" evidence="7">
    <location>
        <begin position="27"/>
        <end position="114"/>
    </location>
</feature>
<keyword evidence="6" id="KW-0732">Signal</keyword>
<comment type="caution">
    <text evidence="8">The sequence shown here is derived from an EMBL/GenBank/DDBJ whole genome shotgun (WGS) entry which is preliminary data.</text>
</comment>
<dbReference type="InterPro" id="IPR004045">
    <property type="entry name" value="Glutathione_S-Trfase_N"/>
</dbReference>
<evidence type="ECO:0000256" key="2">
    <source>
        <dbReference type="ARBA" id="ARBA00005861"/>
    </source>
</evidence>
<feature type="signal peptide" evidence="6">
    <location>
        <begin position="1"/>
        <end position="23"/>
    </location>
</feature>
<dbReference type="InterPro" id="IPR050213">
    <property type="entry name" value="GST_superfamily"/>
</dbReference>
<evidence type="ECO:0000256" key="3">
    <source>
        <dbReference type="ARBA" id="ARBA00012452"/>
    </source>
</evidence>
<feature type="non-terminal residue" evidence="8">
    <location>
        <position position="124"/>
    </location>
</feature>
<dbReference type="SUPFAM" id="SSF52833">
    <property type="entry name" value="Thioredoxin-like"/>
    <property type="match status" value="1"/>
</dbReference>
<dbReference type="AlphaFoldDB" id="A0A6A0GZW2"/>
<dbReference type="Pfam" id="PF02798">
    <property type="entry name" value="GST_N"/>
    <property type="match status" value="1"/>
</dbReference>
<feature type="chain" id="PRO_5025583698" description="glutathione transferase" evidence="6">
    <location>
        <begin position="24"/>
        <end position="124"/>
    </location>
</feature>
<reference evidence="8" key="1">
    <citation type="submission" date="2014-08" db="EMBL/GenBank/DDBJ databases">
        <authorList>
            <person name="Murali S."/>
            <person name="Richards S."/>
            <person name="Bandaranaike D."/>
            <person name="Bellair M."/>
            <person name="Blankenburg K."/>
            <person name="Chao H."/>
            <person name="Dinh H."/>
            <person name="Doddapaneni H."/>
            <person name="Dugan-Rocha S."/>
            <person name="Elkadiri S."/>
            <person name="Gnanaolivu R."/>
            <person name="Hughes D."/>
            <person name="Lee S."/>
            <person name="Li M."/>
            <person name="Ming W."/>
            <person name="Munidasa M."/>
            <person name="Muniz J."/>
            <person name="Nguyen L."/>
            <person name="Osuji N."/>
            <person name="Pu L.-L."/>
            <person name="Puazo M."/>
            <person name="Skinner E."/>
            <person name="Qu C."/>
            <person name="Quiroz J."/>
            <person name="Raj R."/>
            <person name="Weissenberger G."/>
            <person name="Xin Y."/>
            <person name="Zou X."/>
            <person name="Han Y."/>
            <person name="Worley K."/>
            <person name="Muzny D."/>
            <person name="Gibbs R."/>
        </authorList>
    </citation>
    <scope>NUCLEOTIDE SEQUENCE</scope>
    <source>
        <strain evidence="8">HAZT.00-mixed</strain>
        <tissue evidence="8">Whole organism</tissue>
    </source>
</reference>
<evidence type="ECO:0000256" key="1">
    <source>
        <dbReference type="ARBA" id="ARBA00003701"/>
    </source>
</evidence>
<evidence type="ECO:0000256" key="5">
    <source>
        <dbReference type="ARBA" id="ARBA00047960"/>
    </source>
</evidence>
<dbReference type="InterPro" id="IPR036249">
    <property type="entry name" value="Thioredoxin-like_sf"/>
</dbReference>
<evidence type="ECO:0000259" key="7">
    <source>
        <dbReference type="PROSITE" id="PS50404"/>
    </source>
</evidence>
<comment type="function">
    <text evidence="1">Conjugation of reduced glutathione to a wide number of exogenous and endogenous hydrophobic electrophiles.</text>
</comment>
<dbReference type="EC" id="2.5.1.18" evidence="3"/>
<dbReference type="CDD" id="cd03075">
    <property type="entry name" value="GST_N_Mu"/>
    <property type="match status" value="1"/>
</dbReference>
<dbReference type="GO" id="GO:0004364">
    <property type="term" value="F:glutathione transferase activity"/>
    <property type="evidence" value="ECO:0007669"/>
    <property type="project" value="UniProtKB-EC"/>
</dbReference>
<dbReference type="PANTHER" id="PTHR11571:SF222">
    <property type="entry name" value="GLUTATHIONE TRANSFERASE"/>
    <property type="match status" value="1"/>
</dbReference>
<protein>
    <recommendedName>
        <fullName evidence="3">glutathione transferase</fullName>
        <ecNumber evidence="3">2.5.1.18</ecNumber>
    </recommendedName>
</protein>
<dbReference type="PROSITE" id="PS50404">
    <property type="entry name" value="GST_NTER"/>
    <property type="match status" value="1"/>
</dbReference>
<comment type="catalytic activity">
    <reaction evidence="5">
        <text>RX + glutathione = an S-substituted glutathione + a halide anion + H(+)</text>
        <dbReference type="Rhea" id="RHEA:16437"/>
        <dbReference type="ChEBI" id="CHEBI:15378"/>
        <dbReference type="ChEBI" id="CHEBI:16042"/>
        <dbReference type="ChEBI" id="CHEBI:17792"/>
        <dbReference type="ChEBI" id="CHEBI:57925"/>
        <dbReference type="ChEBI" id="CHEBI:90779"/>
        <dbReference type="EC" id="2.5.1.18"/>
    </reaction>
</comment>
<reference evidence="8" key="3">
    <citation type="submission" date="2019-06" db="EMBL/GenBank/DDBJ databases">
        <authorList>
            <person name="Poynton C."/>
            <person name="Hasenbein S."/>
            <person name="Benoit J.B."/>
            <person name="Sepulveda M.S."/>
            <person name="Poelchau M.F."/>
            <person name="Murali S.C."/>
            <person name="Chen S."/>
            <person name="Glastad K.M."/>
            <person name="Werren J.H."/>
            <person name="Vineis J.H."/>
            <person name="Bowen J.L."/>
            <person name="Friedrich M."/>
            <person name="Jones J."/>
            <person name="Robertson H.M."/>
            <person name="Feyereisen R."/>
            <person name="Mechler-Hickson A."/>
            <person name="Mathers N."/>
            <person name="Lee C.E."/>
            <person name="Colbourne J.K."/>
            <person name="Biales A."/>
            <person name="Johnston J.S."/>
            <person name="Wellborn G.A."/>
            <person name="Rosendale A.J."/>
            <person name="Cridge A.G."/>
            <person name="Munoz-Torres M.C."/>
            <person name="Bain P.A."/>
            <person name="Manny A.R."/>
            <person name="Major K.M."/>
            <person name="Lambert F.N."/>
            <person name="Vulpe C.D."/>
            <person name="Tuck P."/>
            <person name="Blalock B.J."/>
            <person name="Lin Y.-Y."/>
            <person name="Smith M.E."/>
            <person name="Ochoa-Acuna H."/>
            <person name="Chen M.-J.M."/>
            <person name="Childers C.P."/>
            <person name="Qu J."/>
            <person name="Dugan S."/>
            <person name="Lee S.L."/>
            <person name="Chao H."/>
            <person name="Dinh H."/>
            <person name="Han Y."/>
            <person name="Doddapaneni H."/>
            <person name="Worley K.C."/>
            <person name="Muzny D.M."/>
            <person name="Gibbs R.A."/>
            <person name="Richards S."/>
        </authorList>
    </citation>
    <scope>NUCLEOTIDE SEQUENCE</scope>
    <source>
        <strain evidence="8">HAZT.00-mixed</strain>
        <tissue evidence="8">Whole organism</tissue>
    </source>
</reference>
<accession>A0A6A0GZW2</accession>
<reference evidence="8" key="2">
    <citation type="journal article" date="2018" name="Environ. Sci. Technol.">
        <title>The Toxicogenome of Hyalella azteca: A Model for Sediment Ecotoxicology and Evolutionary Toxicology.</title>
        <authorList>
            <person name="Poynton H.C."/>
            <person name="Hasenbein S."/>
            <person name="Benoit J.B."/>
            <person name="Sepulveda M.S."/>
            <person name="Poelchau M.F."/>
            <person name="Hughes D.S.T."/>
            <person name="Murali S.C."/>
            <person name="Chen S."/>
            <person name="Glastad K.M."/>
            <person name="Goodisman M.A.D."/>
            <person name="Werren J.H."/>
            <person name="Vineis J.H."/>
            <person name="Bowen J.L."/>
            <person name="Friedrich M."/>
            <person name="Jones J."/>
            <person name="Robertson H.M."/>
            <person name="Feyereisen R."/>
            <person name="Mechler-Hickson A."/>
            <person name="Mathers N."/>
            <person name="Lee C.E."/>
            <person name="Colbourne J.K."/>
            <person name="Biales A."/>
            <person name="Johnston J.S."/>
            <person name="Wellborn G.A."/>
            <person name="Rosendale A.J."/>
            <person name="Cridge A.G."/>
            <person name="Munoz-Torres M.C."/>
            <person name="Bain P.A."/>
            <person name="Manny A.R."/>
            <person name="Major K.M."/>
            <person name="Lambert F.N."/>
            <person name="Vulpe C.D."/>
            <person name="Tuck P."/>
            <person name="Blalock B.J."/>
            <person name="Lin Y.Y."/>
            <person name="Smith M.E."/>
            <person name="Ochoa-Acuna H."/>
            <person name="Chen M.M."/>
            <person name="Childers C.P."/>
            <person name="Qu J."/>
            <person name="Dugan S."/>
            <person name="Lee S.L."/>
            <person name="Chao H."/>
            <person name="Dinh H."/>
            <person name="Han Y."/>
            <person name="Doddapaneni H."/>
            <person name="Worley K.C."/>
            <person name="Muzny D.M."/>
            <person name="Gibbs R.A."/>
            <person name="Richards S."/>
        </authorList>
    </citation>
    <scope>NUCLEOTIDE SEQUENCE</scope>
    <source>
        <strain evidence="8">HAZT.00-mixed</strain>
        <tissue evidence="8">Whole organism</tissue>
    </source>
</reference>
<dbReference type="Proteomes" id="UP000711488">
    <property type="component" value="Unassembled WGS sequence"/>
</dbReference>
<name>A0A6A0GZW2_HYAAZ</name>
<dbReference type="OrthoDB" id="6369627at2759"/>
<evidence type="ECO:0000313" key="8">
    <source>
        <dbReference type="EMBL" id="KAA0194391.1"/>
    </source>
</evidence>
<sequence length="124" mass="13848">MVTPRRLLRRALLVIASAVAPEALLNLAEPIRTLLTYTGTQYEDKTYDIGPAPAYDRSEWFNVKFSLGLDLPNVGVTEKIQQKISLPYYIDGDVKLTESSAIIRHLGRKTGLAGATEQEKMRID</sequence>
<dbReference type="Gene3D" id="3.40.30.10">
    <property type="entry name" value="Glutaredoxin"/>
    <property type="match status" value="1"/>
</dbReference>
<gene>
    <name evidence="8" type="ORF">HAZT_HAZT008770</name>
</gene>
<dbReference type="EMBL" id="JQDR03010333">
    <property type="protein sequence ID" value="KAA0194391.1"/>
    <property type="molecule type" value="Genomic_DNA"/>
</dbReference>
<dbReference type="GO" id="GO:0006749">
    <property type="term" value="P:glutathione metabolic process"/>
    <property type="evidence" value="ECO:0007669"/>
    <property type="project" value="TreeGrafter"/>
</dbReference>
<proteinExistence type="inferred from homology"/>
<dbReference type="PANTHER" id="PTHR11571">
    <property type="entry name" value="GLUTATHIONE S-TRANSFERASE"/>
    <property type="match status" value="1"/>
</dbReference>
<evidence type="ECO:0000256" key="6">
    <source>
        <dbReference type="SAM" id="SignalP"/>
    </source>
</evidence>
<comment type="similarity">
    <text evidence="2">Belongs to the GST superfamily. Mu family.</text>
</comment>